<evidence type="ECO:0000313" key="3">
    <source>
        <dbReference type="Proteomes" id="UP000235728"/>
    </source>
</evidence>
<name>A0A2N6NSS3_BEABA</name>
<gene>
    <name evidence="2" type="ORF">BM221_002746</name>
</gene>
<evidence type="ECO:0000313" key="2">
    <source>
        <dbReference type="EMBL" id="PMB70296.1"/>
    </source>
</evidence>
<dbReference type="AlphaFoldDB" id="A0A2N6NSS3"/>
<proteinExistence type="predicted"/>
<organism evidence="2 3">
    <name type="scientific">Beauveria bassiana</name>
    <name type="common">White muscardine disease fungus</name>
    <name type="synonym">Tritirachium shiotae</name>
    <dbReference type="NCBI Taxonomy" id="176275"/>
    <lineage>
        <taxon>Eukaryota</taxon>
        <taxon>Fungi</taxon>
        <taxon>Dikarya</taxon>
        <taxon>Ascomycota</taxon>
        <taxon>Pezizomycotina</taxon>
        <taxon>Sordariomycetes</taxon>
        <taxon>Hypocreomycetidae</taxon>
        <taxon>Hypocreales</taxon>
        <taxon>Cordycipitaceae</taxon>
        <taxon>Beauveria</taxon>
    </lineage>
</organism>
<reference evidence="2 3" key="1">
    <citation type="journal article" date="2016" name="Appl. Microbiol. Biotechnol.">
        <title>Characterization of T-DNA insertion mutants with decreased virulence in the entomopathogenic fungus Beauveria bassiana JEF-007.</title>
        <authorList>
            <person name="Kim S."/>
            <person name="Lee S.J."/>
            <person name="Nai Y.S."/>
            <person name="Yu J.S."/>
            <person name="Lee M.R."/>
            <person name="Yang Y.T."/>
            <person name="Kim J.S."/>
        </authorList>
    </citation>
    <scope>NUCLEOTIDE SEQUENCE [LARGE SCALE GENOMIC DNA]</scope>
    <source>
        <strain evidence="2 3">JEF-007</strain>
    </source>
</reference>
<feature type="compositionally biased region" description="Basic and acidic residues" evidence="1">
    <location>
        <begin position="55"/>
        <end position="81"/>
    </location>
</feature>
<feature type="region of interest" description="Disordered" evidence="1">
    <location>
        <begin position="55"/>
        <end position="114"/>
    </location>
</feature>
<accession>A0A2N6NSS3</accession>
<dbReference type="EMBL" id="MRVG01000003">
    <property type="protein sequence ID" value="PMB70296.1"/>
    <property type="molecule type" value="Genomic_DNA"/>
</dbReference>
<dbReference type="Proteomes" id="UP000235728">
    <property type="component" value="Unassembled WGS sequence"/>
</dbReference>
<protein>
    <submittedName>
        <fullName evidence="2">Uncharacterized protein</fullName>
    </submittedName>
</protein>
<evidence type="ECO:0000256" key="1">
    <source>
        <dbReference type="SAM" id="MobiDB-lite"/>
    </source>
</evidence>
<comment type="caution">
    <text evidence="2">The sequence shown here is derived from an EMBL/GenBank/DDBJ whole genome shotgun (WGS) entry which is preliminary data.</text>
</comment>
<sequence length="114" mass="12890">MKNLRYTKKEEKVNEEKRSVGILGVSEIKRVFDKLPEPHFLEQWKRRGIAELRQQEVKKQRNQEKRQTSDVEGCGETRRGETTTPFFGGRGPGSPAGSATLVKHAASRPRAAEG</sequence>